<keyword evidence="5" id="KW-0547">Nucleotide-binding</keyword>
<reference evidence="15 16" key="1">
    <citation type="submission" date="2020-09" db="EMBL/GenBank/DDBJ databases">
        <title>Paenibacillus sp. strain PR3 16S rRNA gene Genome sequencing and assembly.</title>
        <authorList>
            <person name="Kim J."/>
        </authorList>
    </citation>
    <scope>NUCLEOTIDE SEQUENCE [LARGE SCALE GENOMIC DNA]</scope>
    <source>
        <strain evidence="15 16">PR3</strain>
    </source>
</reference>
<evidence type="ECO:0000256" key="3">
    <source>
        <dbReference type="ARBA" id="ARBA00022723"/>
    </source>
</evidence>
<gene>
    <name evidence="15" type="ORF">H8B09_12740</name>
</gene>
<keyword evidence="10" id="KW-0067">ATP-binding</keyword>
<evidence type="ECO:0000256" key="4">
    <source>
        <dbReference type="ARBA" id="ARBA00022737"/>
    </source>
</evidence>
<keyword evidence="8" id="KW-0863">Zinc-finger</keyword>
<dbReference type="Gene3D" id="1.20.1580.10">
    <property type="entry name" value="ABC transporter ATPase like domain"/>
    <property type="match status" value="1"/>
</dbReference>
<keyword evidence="12" id="KW-0238">DNA-binding</keyword>
<keyword evidence="7" id="KW-0228">DNA excision</keyword>
<evidence type="ECO:0000256" key="1">
    <source>
        <dbReference type="ARBA" id="ARBA00004496"/>
    </source>
</evidence>
<keyword evidence="4" id="KW-0677">Repeat</keyword>
<name>A0ABR8MZK6_9BACL</name>
<evidence type="ECO:0000313" key="16">
    <source>
        <dbReference type="Proteomes" id="UP000609346"/>
    </source>
</evidence>
<evidence type="ECO:0000256" key="10">
    <source>
        <dbReference type="ARBA" id="ARBA00022840"/>
    </source>
</evidence>
<keyword evidence="9" id="KW-0862">Zinc</keyword>
<accession>A0ABR8MZK6</accession>
<dbReference type="RefSeq" id="WP_191203931.1">
    <property type="nucleotide sequence ID" value="NZ_JACXZA010000003.1"/>
</dbReference>
<evidence type="ECO:0000256" key="11">
    <source>
        <dbReference type="ARBA" id="ARBA00022881"/>
    </source>
</evidence>
<keyword evidence="11" id="KW-0267">Excision nuclease</keyword>
<dbReference type="EMBL" id="JACXZA010000003">
    <property type="protein sequence ID" value="MBD3919624.1"/>
    <property type="molecule type" value="Genomic_DNA"/>
</dbReference>
<keyword evidence="2" id="KW-0963">Cytoplasm</keyword>
<dbReference type="PANTHER" id="PTHR43152">
    <property type="entry name" value="UVRABC SYSTEM PROTEIN A"/>
    <property type="match status" value="1"/>
</dbReference>
<evidence type="ECO:0000256" key="2">
    <source>
        <dbReference type="ARBA" id="ARBA00022490"/>
    </source>
</evidence>
<keyword evidence="16" id="KW-1185">Reference proteome</keyword>
<comment type="subcellular location">
    <subcellularLocation>
        <location evidence="1">Cytoplasm</location>
    </subcellularLocation>
</comment>
<evidence type="ECO:0000256" key="5">
    <source>
        <dbReference type="ARBA" id="ARBA00022741"/>
    </source>
</evidence>
<evidence type="ECO:0000256" key="8">
    <source>
        <dbReference type="ARBA" id="ARBA00022771"/>
    </source>
</evidence>
<feature type="domain" description="UvrA DNA-binding" evidence="14">
    <location>
        <begin position="71"/>
        <end position="153"/>
    </location>
</feature>
<dbReference type="Proteomes" id="UP000609346">
    <property type="component" value="Unassembled WGS sequence"/>
</dbReference>
<evidence type="ECO:0000259" key="14">
    <source>
        <dbReference type="Pfam" id="PF17755"/>
    </source>
</evidence>
<keyword evidence="6" id="KW-0227">DNA damage</keyword>
<dbReference type="PANTHER" id="PTHR43152:SF3">
    <property type="entry name" value="UVRABC SYSTEM PROTEIN A"/>
    <property type="match status" value="1"/>
</dbReference>
<comment type="caution">
    <text evidence="15">The sequence shown here is derived from an EMBL/GenBank/DDBJ whole genome shotgun (WGS) entry which is preliminary data.</text>
</comment>
<sequence length="260" mass="28705">MVQIKPFDASKAGSLVGTILSIREQLRAIYAIIGNRADGSSVPTDFVESRLDGTCTVCNGVGTVIDIVPERMIAPELSLKQGAVLMWAGSYCAPVEVIKQLARMLNIYYDKPLIEQDERFIDILLYGYNQRPVSYVYKKKAATAYYRGCVHDLRNMRDAGTKSKGNRRLINYFTGPVACPLCEGTKLSPESRSVTLQGRTYAAASRMSVQQLLAFIRKLPSSLDANDVELAGDLIAELEARLAYLDKIGLKRLIQGTNTN</sequence>
<evidence type="ECO:0000256" key="13">
    <source>
        <dbReference type="ARBA" id="ARBA00023204"/>
    </source>
</evidence>
<evidence type="ECO:0000313" key="15">
    <source>
        <dbReference type="EMBL" id="MBD3919624.1"/>
    </source>
</evidence>
<evidence type="ECO:0000256" key="9">
    <source>
        <dbReference type="ARBA" id="ARBA00022833"/>
    </source>
</evidence>
<keyword evidence="3" id="KW-0479">Metal-binding</keyword>
<dbReference type="InterPro" id="IPR041552">
    <property type="entry name" value="UvrA_DNA-bd"/>
</dbReference>
<evidence type="ECO:0000256" key="7">
    <source>
        <dbReference type="ARBA" id="ARBA00022769"/>
    </source>
</evidence>
<proteinExistence type="predicted"/>
<evidence type="ECO:0000256" key="12">
    <source>
        <dbReference type="ARBA" id="ARBA00023125"/>
    </source>
</evidence>
<dbReference type="Gene3D" id="1.10.8.280">
    <property type="entry name" value="ABC transporter ATPase domain-like"/>
    <property type="match status" value="1"/>
</dbReference>
<dbReference type="Pfam" id="PF17755">
    <property type="entry name" value="UvrA_DNA-bind"/>
    <property type="match status" value="1"/>
</dbReference>
<organism evidence="15 16">
    <name type="scientific">Paenibacillus terricola</name>
    <dbReference type="NCBI Taxonomy" id="2763503"/>
    <lineage>
        <taxon>Bacteria</taxon>
        <taxon>Bacillati</taxon>
        <taxon>Bacillota</taxon>
        <taxon>Bacilli</taxon>
        <taxon>Bacillales</taxon>
        <taxon>Paenibacillaceae</taxon>
        <taxon>Paenibacillus</taxon>
    </lineage>
</organism>
<protein>
    <recommendedName>
        <fullName evidence="14">UvrA DNA-binding domain-containing protein</fullName>
    </recommendedName>
</protein>
<evidence type="ECO:0000256" key="6">
    <source>
        <dbReference type="ARBA" id="ARBA00022763"/>
    </source>
</evidence>
<keyword evidence="13" id="KW-0234">DNA repair</keyword>